<organism evidence="1 2">
    <name type="scientific">Pyrus ussuriensis x Pyrus communis</name>
    <dbReference type="NCBI Taxonomy" id="2448454"/>
    <lineage>
        <taxon>Eukaryota</taxon>
        <taxon>Viridiplantae</taxon>
        <taxon>Streptophyta</taxon>
        <taxon>Embryophyta</taxon>
        <taxon>Tracheophyta</taxon>
        <taxon>Spermatophyta</taxon>
        <taxon>Magnoliopsida</taxon>
        <taxon>eudicotyledons</taxon>
        <taxon>Gunneridae</taxon>
        <taxon>Pentapetalae</taxon>
        <taxon>rosids</taxon>
        <taxon>fabids</taxon>
        <taxon>Rosales</taxon>
        <taxon>Rosaceae</taxon>
        <taxon>Amygdaloideae</taxon>
        <taxon>Maleae</taxon>
        <taxon>Pyrus</taxon>
    </lineage>
</organism>
<reference evidence="2" key="2">
    <citation type="submission" date="2019-10" db="EMBL/GenBank/DDBJ databases">
        <title>A de novo genome assembly of a pear dwarfing rootstock.</title>
        <authorList>
            <person name="Wang F."/>
            <person name="Wang J."/>
            <person name="Li S."/>
            <person name="Zhang Y."/>
            <person name="Fang M."/>
            <person name="Ma L."/>
            <person name="Zhao Y."/>
            <person name="Jiang S."/>
        </authorList>
    </citation>
    <scope>NUCLEOTIDE SEQUENCE [LARGE SCALE GENOMIC DNA]</scope>
</reference>
<keyword evidence="2" id="KW-1185">Reference proteome</keyword>
<dbReference type="AlphaFoldDB" id="A0A5N5HTT5"/>
<reference evidence="1 2" key="3">
    <citation type="submission" date="2019-11" db="EMBL/GenBank/DDBJ databases">
        <title>A de novo genome assembly of a pear dwarfing rootstock.</title>
        <authorList>
            <person name="Wang F."/>
            <person name="Wang J."/>
            <person name="Li S."/>
            <person name="Zhang Y."/>
            <person name="Fang M."/>
            <person name="Ma L."/>
            <person name="Zhao Y."/>
            <person name="Jiang S."/>
        </authorList>
    </citation>
    <scope>NUCLEOTIDE SEQUENCE [LARGE SCALE GENOMIC DNA]</scope>
    <source>
        <strain evidence="1">S2</strain>
        <tissue evidence="1">Leaf</tissue>
    </source>
</reference>
<accession>A0A5N5HTT5</accession>
<evidence type="ECO:0000313" key="1">
    <source>
        <dbReference type="EMBL" id="KAB2628950.1"/>
    </source>
</evidence>
<sequence>MANNNIPYNFMPTKAEEEKARANMTVKNTFYYNFMPTKVEEDAATANNRKHLVTHTCVEIREFSETKDFLGS</sequence>
<gene>
    <name evidence="1" type="ORF">D8674_033745</name>
</gene>
<reference evidence="1 2" key="1">
    <citation type="submission" date="2019-09" db="EMBL/GenBank/DDBJ databases">
        <authorList>
            <person name="Ou C."/>
        </authorList>
    </citation>
    <scope>NUCLEOTIDE SEQUENCE [LARGE SCALE GENOMIC DNA]</scope>
    <source>
        <strain evidence="1">S2</strain>
        <tissue evidence="1">Leaf</tissue>
    </source>
</reference>
<evidence type="ECO:0000313" key="2">
    <source>
        <dbReference type="Proteomes" id="UP000327157"/>
    </source>
</evidence>
<dbReference type="EMBL" id="SMOL01000148">
    <property type="protein sequence ID" value="KAB2628950.1"/>
    <property type="molecule type" value="Genomic_DNA"/>
</dbReference>
<protein>
    <submittedName>
        <fullName evidence="1">Uncharacterized protein</fullName>
    </submittedName>
</protein>
<dbReference type="Proteomes" id="UP000327157">
    <property type="component" value="Chromosome 8"/>
</dbReference>
<dbReference type="OrthoDB" id="911161at2759"/>
<name>A0A5N5HTT5_9ROSA</name>
<proteinExistence type="predicted"/>
<comment type="caution">
    <text evidence="1">The sequence shown here is derived from an EMBL/GenBank/DDBJ whole genome shotgun (WGS) entry which is preliminary data.</text>
</comment>